<proteinExistence type="predicted"/>
<gene>
    <name evidence="1" type="ORF">ETD83_10060</name>
</gene>
<evidence type="ECO:0000313" key="2">
    <source>
        <dbReference type="Proteomes" id="UP000309174"/>
    </source>
</evidence>
<protein>
    <submittedName>
        <fullName evidence="1">Uncharacterized protein</fullName>
    </submittedName>
</protein>
<dbReference type="EMBL" id="VCKW01000037">
    <property type="protein sequence ID" value="TMR03745.1"/>
    <property type="molecule type" value="Genomic_DNA"/>
</dbReference>
<accession>A0A5C4JF71</accession>
<name>A0A5C4JF71_9ACTN</name>
<dbReference type="Proteomes" id="UP000309174">
    <property type="component" value="Unassembled WGS sequence"/>
</dbReference>
<sequence length="90" mass="9997">MSGQARRPAARRMFTWDARAGDRGWSGVTDDRNTAMRHVHQVLRGSGPGGRGTIRRVALDPLGRVRYVRLNVVAEAWLDEATGAVVWRDA</sequence>
<dbReference type="AlphaFoldDB" id="A0A5C4JF71"/>
<dbReference type="OrthoDB" id="3482905at2"/>
<organism evidence="1 2">
    <name type="scientific">Actinomadura soli</name>
    <dbReference type="NCBI Taxonomy" id="2508997"/>
    <lineage>
        <taxon>Bacteria</taxon>
        <taxon>Bacillati</taxon>
        <taxon>Actinomycetota</taxon>
        <taxon>Actinomycetes</taxon>
        <taxon>Streptosporangiales</taxon>
        <taxon>Thermomonosporaceae</taxon>
        <taxon>Actinomadura</taxon>
    </lineage>
</organism>
<keyword evidence="2" id="KW-1185">Reference proteome</keyword>
<dbReference type="RefSeq" id="WP_138644793.1">
    <property type="nucleotide sequence ID" value="NZ_VCKW01000037.1"/>
</dbReference>
<comment type="caution">
    <text evidence="1">The sequence shown here is derived from an EMBL/GenBank/DDBJ whole genome shotgun (WGS) entry which is preliminary data.</text>
</comment>
<evidence type="ECO:0000313" key="1">
    <source>
        <dbReference type="EMBL" id="TMR03745.1"/>
    </source>
</evidence>
<reference evidence="1 2" key="1">
    <citation type="submission" date="2019-05" db="EMBL/GenBank/DDBJ databases">
        <title>Draft genome sequence of Actinomadura sp. 14C53.</title>
        <authorList>
            <person name="Saricaoglu S."/>
            <person name="Isik K."/>
        </authorList>
    </citation>
    <scope>NUCLEOTIDE SEQUENCE [LARGE SCALE GENOMIC DNA]</scope>
    <source>
        <strain evidence="1 2">14C53</strain>
    </source>
</reference>